<reference evidence="2 3" key="1">
    <citation type="submission" date="2024-01" db="EMBL/GenBank/DDBJ databases">
        <title>A telomere-to-telomere, gap-free genome of sweet tea (Lithocarpus litseifolius).</title>
        <authorList>
            <person name="Zhou J."/>
        </authorList>
    </citation>
    <scope>NUCLEOTIDE SEQUENCE [LARGE SCALE GENOMIC DNA]</scope>
    <source>
        <strain evidence="2">Zhou-2022a</strain>
        <tissue evidence="2">Leaf</tissue>
    </source>
</reference>
<keyword evidence="3" id="KW-1185">Reference proteome</keyword>
<name>A0AAW2BFF9_9ROSI</name>
<proteinExistence type="predicted"/>
<dbReference type="EMBL" id="JAZDWU010000012">
    <property type="protein sequence ID" value="KAK9984666.1"/>
    <property type="molecule type" value="Genomic_DNA"/>
</dbReference>
<dbReference type="Proteomes" id="UP001459277">
    <property type="component" value="Unassembled WGS sequence"/>
</dbReference>
<organism evidence="2 3">
    <name type="scientific">Lithocarpus litseifolius</name>
    <dbReference type="NCBI Taxonomy" id="425828"/>
    <lineage>
        <taxon>Eukaryota</taxon>
        <taxon>Viridiplantae</taxon>
        <taxon>Streptophyta</taxon>
        <taxon>Embryophyta</taxon>
        <taxon>Tracheophyta</taxon>
        <taxon>Spermatophyta</taxon>
        <taxon>Magnoliopsida</taxon>
        <taxon>eudicotyledons</taxon>
        <taxon>Gunneridae</taxon>
        <taxon>Pentapetalae</taxon>
        <taxon>rosids</taxon>
        <taxon>fabids</taxon>
        <taxon>Fagales</taxon>
        <taxon>Fagaceae</taxon>
        <taxon>Lithocarpus</taxon>
    </lineage>
</organism>
<dbReference type="InterPro" id="IPR000477">
    <property type="entry name" value="RT_dom"/>
</dbReference>
<dbReference type="SUPFAM" id="SSF56672">
    <property type="entry name" value="DNA/RNA polymerases"/>
    <property type="match status" value="1"/>
</dbReference>
<evidence type="ECO:0000313" key="2">
    <source>
        <dbReference type="EMBL" id="KAK9984666.1"/>
    </source>
</evidence>
<evidence type="ECO:0000313" key="3">
    <source>
        <dbReference type="Proteomes" id="UP001459277"/>
    </source>
</evidence>
<accession>A0AAW2BFF9</accession>
<evidence type="ECO:0000259" key="1">
    <source>
        <dbReference type="Pfam" id="PF00078"/>
    </source>
</evidence>
<feature type="domain" description="Reverse transcriptase" evidence="1">
    <location>
        <begin position="54"/>
        <end position="109"/>
    </location>
</feature>
<gene>
    <name evidence="2" type="ORF">SO802_034191</name>
</gene>
<dbReference type="InterPro" id="IPR043502">
    <property type="entry name" value="DNA/RNA_pol_sf"/>
</dbReference>
<dbReference type="PANTHER" id="PTHR46890:SF48">
    <property type="entry name" value="RNA-DIRECTED DNA POLYMERASE"/>
    <property type="match status" value="1"/>
</dbReference>
<dbReference type="InterPro" id="IPR052343">
    <property type="entry name" value="Retrotransposon-Effector_Assoc"/>
</dbReference>
<sequence length="119" mass="13139">MDPLKAPGPDGLPPLFFQKFWPTIGEDVSQAVLTCLNLGSIPPTINRTFITLIPKVKNLAGVSDFRPISLCNIIYKLVSKVIANRLKKVLPYIISESQSAFQSNKAISDNILVAFEMLH</sequence>
<dbReference type="PANTHER" id="PTHR46890">
    <property type="entry name" value="NON-LTR RETROLELEMENT REVERSE TRANSCRIPTASE-LIKE PROTEIN-RELATED"/>
    <property type="match status" value="1"/>
</dbReference>
<dbReference type="AlphaFoldDB" id="A0AAW2BFF9"/>
<protein>
    <recommendedName>
        <fullName evidence="1">Reverse transcriptase domain-containing protein</fullName>
    </recommendedName>
</protein>
<comment type="caution">
    <text evidence="2">The sequence shown here is derived from an EMBL/GenBank/DDBJ whole genome shotgun (WGS) entry which is preliminary data.</text>
</comment>
<dbReference type="Pfam" id="PF00078">
    <property type="entry name" value="RVT_1"/>
    <property type="match status" value="1"/>
</dbReference>